<reference evidence="1 2" key="1">
    <citation type="submission" date="2014-04" db="EMBL/GenBank/DDBJ databases">
        <authorList>
            <consortium name="DOE Joint Genome Institute"/>
            <person name="Kuo A."/>
            <person name="Ruytinx J."/>
            <person name="Rineau F."/>
            <person name="Colpaert J."/>
            <person name="Kohler A."/>
            <person name="Nagy L.G."/>
            <person name="Floudas D."/>
            <person name="Copeland A."/>
            <person name="Barry K.W."/>
            <person name="Cichocki N."/>
            <person name="Veneault-Fourrey C."/>
            <person name="LaButti K."/>
            <person name="Lindquist E.A."/>
            <person name="Lipzen A."/>
            <person name="Lundell T."/>
            <person name="Morin E."/>
            <person name="Murat C."/>
            <person name="Sun H."/>
            <person name="Tunlid A."/>
            <person name="Henrissat B."/>
            <person name="Grigoriev I.V."/>
            <person name="Hibbett D.S."/>
            <person name="Martin F."/>
            <person name="Nordberg H.P."/>
            <person name="Cantor M.N."/>
            <person name="Hua S.X."/>
        </authorList>
    </citation>
    <scope>NUCLEOTIDE SEQUENCE [LARGE SCALE GENOMIC DNA]</scope>
    <source>
        <strain evidence="1 2">UH-Slu-Lm8-n1</strain>
    </source>
</reference>
<name>A0A0D0BQH4_9AGAM</name>
<accession>A0A0D0BQH4</accession>
<feature type="non-terminal residue" evidence="1">
    <location>
        <position position="129"/>
    </location>
</feature>
<dbReference type="HOGENOM" id="CLU_119163_0_0_1"/>
<dbReference type="EMBL" id="KN835142">
    <property type="protein sequence ID" value="KIK47922.1"/>
    <property type="molecule type" value="Genomic_DNA"/>
</dbReference>
<reference evidence="2" key="2">
    <citation type="submission" date="2015-01" db="EMBL/GenBank/DDBJ databases">
        <title>Evolutionary Origins and Diversification of the Mycorrhizal Mutualists.</title>
        <authorList>
            <consortium name="DOE Joint Genome Institute"/>
            <consortium name="Mycorrhizal Genomics Consortium"/>
            <person name="Kohler A."/>
            <person name="Kuo A."/>
            <person name="Nagy L.G."/>
            <person name="Floudas D."/>
            <person name="Copeland A."/>
            <person name="Barry K.W."/>
            <person name="Cichocki N."/>
            <person name="Veneault-Fourrey C."/>
            <person name="LaButti K."/>
            <person name="Lindquist E.A."/>
            <person name="Lipzen A."/>
            <person name="Lundell T."/>
            <person name="Morin E."/>
            <person name="Murat C."/>
            <person name="Riley R."/>
            <person name="Ohm R."/>
            <person name="Sun H."/>
            <person name="Tunlid A."/>
            <person name="Henrissat B."/>
            <person name="Grigoriev I.V."/>
            <person name="Hibbett D.S."/>
            <person name="Martin F."/>
        </authorList>
    </citation>
    <scope>NUCLEOTIDE SEQUENCE [LARGE SCALE GENOMIC DNA]</scope>
    <source>
        <strain evidence="2">UH-Slu-Lm8-n1</strain>
    </source>
</reference>
<dbReference type="OrthoDB" id="3363652at2759"/>
<organism evidence="1 2">
    <name type="scientific">Suillus luteus UH-Slu-Lm8-n1</name>
    <dbReference type="NCBI Taxonomy" id="930992"/>
    <lineage>
        <taxon>Eukaryota</taxon>
        <taxon>Fungi</taxon>
        <taxon>Dikarya</taxon>
        <taxon>Basidiomycota</taxon>
        <taxon>Agaricomycotina</taxon>
        <taxon>Agaricomycetes</taxon>
        <taxon>Agaricomycetidae</taxon>
        <taxon>Boletales</taxon>
        <taxon>Suillineae</taxon>
        <taxon>Suillaceae</taxon>
        <taxon>Suillus</taxon>
    </lineage>
</organism>
<proteinExistence type="predicted"/>
<gene>
    <name evidence="1" type="ORF">CY34DRAFT_73073</name>
</gene>
<sequence length="129" mass="14791">MLPNDVFTRLTELGPFWPPRVEAVVNAVRYGDYLTEDQRAQARALVAEFADVFALSVREVKSVDFIKFRLQIPPDSTFTKKVHQRPLTKPQREYLFPVLDDMRKAGITKFIKSDEVKAVASTVLVQKTH</sequence>
<protein>
    <submittedName>
        <fullName evidence="1">Uncharacterized protein</fullName>
    </submittedName>
</protein>
<dbReference type="Proteomes" id="UP000054485">
    <property type="component" value="Unassembled WGS sequence"/>
</dbReference>
<keyword evidence="2" id="KW-1185">Reference proteome</keyword>
<evidence type="ECO:0000313" key="1">
    <source>
        <dbReference type="EMBL" id="KIK47922.1"/>
    </source>
</evidence>
<evidence type="ECO:0000313" key="2">
    <source>
        <dbReference type="Proteomes" id="UP000054485"/>
    </source>
</evidence>
<dbReference type="InParanoid" id="A0A0D0BQH4"/>
<dbReference type="AlphaFoldDB" id="A0A0D0BQH4"/>